<sequence>MERTPMPVEDLARSDAVTADPNTPVAELAATMDEENVGSVVITDDDTPVGIVTDRDLTVRVLGEEVDPADRTAEDVMTDDLRTAEPGAGFYEVTNLMAEHGIRRLPIREDDALVGIITADDMTELLADEQQQFGEIIRAQRPEY</sequence>
<dbReference type="CDD" id="cd17775">
    <property type="entry name" value="CBS_pair_bact_arch"/>
    <property type="match status" value="1"/>
</dbReference>
<dbReference type="Proteomes" id="UP000199079">
    <property type="component" value="Unassembled WGS sequence"/>
</dbReference>
<keyword evidence="2" id="KW-0129">CBS domain</keyword>
<gene>
    <name evidence="4" type="ORF">SAMN05216564_101326</name>
</gene>
<evidence type="ECO:0000259" key="3">
    <source>
        <dbReference type="PROSITE" id="PS51371"/>
    </source>
</evidence>
<evidence type="ECO:0000313" key="4">
    <source>
        <dbReference type="EMBL" id="SDX74909.1"/>
    </source>
</evidence>
<name>A0A1H3EAJ7_9EURY</name>
<reference evidence="5" key="1">
    <citation type="submission" date="2016-10" db="EMBL/GenBank/DDBJ databases">
        <authorList>
            <person name="Varghese N."/>
            <person name="Submissions S."/>
        </authorList>
    </citation>
    <scope>NUCLEOTIDE SEQUENCE [LARGE SCALE GENOMIC DNA]</scope>
    <source>
        <strain evidence="5">DC30,IBRC 10041,KCTC 4046</strain>
    </source>
</reference>
<proteinExistence type="predicted"/>
<dbReference type="EMBL" id="FNPC01000001">
    <property type="protein sequence ID" value="SDX74909.1"/>
    <property type="molecule type" value="Genomic_DNA"/>
</dbReference>
<dbReference type="Pfam" id="PF00571">
    <property type="entry name" value="CBS"/>
    <property type="match status" value="2"/>
</dbReference>
<organism evidence="4 5">
    <name type="scientific">Halopenitus persicus</name>
    <dbReference type="NCBI Taxonomy" id="1048396"/>
    <lineage>
        <taxon>Archaea</taxon>
        <taxon>Methanobacteriati</taxon>
        <taxon>Methanobacteriota</taxon>
        <taxon>Stenosarchaea group</taxon>
        <taxon>Halobacteria</taxon>
        <taxon>Halobacteriales</taxon>
        <taxon>Haloferacaceae</taxon>
        <taxon>Halopenitus</taxon>
    </lineage>
</organism>
<dbReference type="PROSITE" id="PS51371">
    <property type="entry name" value="CBS"/>
    <property type="match status" value="2"/>
</dbReference>
<dbReference type="InterPro" id="IPR046342">
    <property type="entry name" value="CBS_dom_sf"/>
</dbReference>
<keyword evidence="5" id="KW-1185">Reference proteome</keyword>
<dbReference type="SMART" id="SM00116">
    <property type="entry name" value="CBS"/>
    <property type="match status" value="2"/>
</dbReference>
<dbReference type="Gene3D" id="3.10.580.10">
    <property type="entry name" value="CBS-domain"/>
    <property type="match status" value="1"/>
</dbReference>
<keyword evidence="1" id="KW-0677">Repeat</keyword>
<dbReference type="SUPFAM" id="SSF54631">
    <property type="entry name" value="CBS-domain pair"/>
    <property type="match status" value="1"/>
</dbReference>
<dbReference type="PANTHER" id="PTHR48108">
    <property type="entry name" value="CBS DOMAIN-CONTAINING PROTEIN CBSX2, CHLOROPLASTIC"/>
    <property type="match status" value="1"/>
</dbReference>
<evidence type="ECO:0000313" key="5">
    <source>
        <dbReference type="Proteomes" id="UP000199079"/>
    </source>
</evidence>
<dbReference type="InterPro" id="IPR051462">
    <property type="entry name" value="CBS_domain-containing"/>
</dbReference>
<evidence type="ECO:0000256" key="2">
    <source>
        <dbReference type="PROSITE-ProRule" id="PRU00703"/>
    </source>
</evidence>
<dbReference type="PANTHER" id="PTHR48108:SF26">
    <property type="entry name" value="CBS DOMAIN-CONTAINING PROTEIN DDB_G0289609"/>
    <property type="match status" value="1"/>
</dbReference>
<dbReference type="InterPro" id="IPR000644">
    <property type="entry name" value="CBS_dom"/>
</dbReference>
<accession>A0A1H3EAJ7</accession>
<evidence type="ECO:0000256" key="1">
    <source>
        <dbReference type="ARBA" id="ARBA00022737"/>
    </source>
</evidence>
<dbReference type="AlphaFoldDB" id="A0A1H3EAJ7"/>
<feature type="domain" description="CBS" evidence="3">
    <location>
        <begin position="77"/>
        <end position="132"/>
    </location>
</feature>
<protein>
    <submittedName>
        <fullName evidence="4">CBS domain-containing protein</fullName>
    </submittedName>
</protein>
<feature type="domain" description="CBS" evidence="3">
    <location>
        <begin position="12"/>
        <end position="68"/>
    </location>
</feature>